<keyword evidence="2" id="KW-0472">Membrane</keyword>
<dbReference type="GO" id="GO:0051707">
    <property type="term" value="P:response to other organism"/>
    <property type="evidence" value="ECO:0007669"/>
    <property type="project" value="UniProtKB-ARBA"/>
</dbReference>
<sequence length="121" mass="13564">MEEAQLRSSSVNIVEYSSEASSKLIMHSKIFVIFATLFAVLLLQQTACEEVQQVDRPDELYIMNPGSAFPFIVTDPNSPILSLDRKQIIRICIASQCQSVCRSWGYRVGRCNAQAICVCSR</sequence>
<dbReference type="OrthoDB" id="6905436at2759"/>
<dbReference type="GO" id="GO:0006952">
    <property type="term" value="P:defense response"/>
    <property type="evidence" value="ECO:0007669"/>
    <property type="project" value="InterPro"/>
</dbReference>
<comment type="caution">
    <text evidence="4">The sequence shown here is derived from an EMBL/GenBank/DDBJ whole genome shotgun (WGS) entry which is preliminary data.</text>
</comment>
<dbReference type="AlphaFoldDB" id="A0A8S4RGI5"/>
<evidence type="ECO:0000313" key="5">
    <source>
        <dbReference type="Proteomes" id="UP000838756"/>
    </source>
</evidence>
<organism evidence="4 5">
    <name type="scientific">Pararge aegeria aegeria</name>
    <dbReference type="NCBI Taxonomy" id="348720"/>
    <lineage>
        <taxon>Eukaryota</taxon>
        <taxon>Metazoa</taxon>
        <taxon>Ecdysozoa</taxon>
        <taxon>Arthropoda</taxon>
        <taxon>Hexapoda</taxon>
        <taxon>Insecta</taxon>
        <taxon>Pterygota</taxon>
        <taxon>Neoptera</taxon>
        <taxon>Endopterygota</taxon>
        <taxon>Lepidoptera</taxon>
        <taxon>Glossata</taxon>
        <taxon>Ditrysia</taxon>
        <taxon>Papilionoidea</taxon>
        <taxon>Nymphalidae</taxon>
        <taxon>Satyrinae</taxon>
        <taxon>Satyrini</taxon>
        <taxon>Parargina</taxon>
        <taxon>Pararge</taxon>
    </lineage>
</organism>
<evidence type="ECO:0000256" key="2">
    <source>
        <dbReference type="SAM" id="Phobius"/>
    </source>
</evidence>
<evidence type="ECO:0000259" key="3">
    <source>
        <dbReference type="PROSITE" id="PS51378"/>
    </source>
</evidence>
<keyword evidence="2" id="KW-0812">Transmembrane</keyword>
<dbReference type="Proteomes" id="UP000838756">
    <property type="component" value="Unassembled WGS sequence"/>
</dbReference>
<feature type="transmembrane region" description="Helical" evidence="2">
    <location>
        <begin position="24"/>
        <end position="43"/>
    </location>
</feature>
<feature type="domain" description="Invertebrate defensins family profile" evidence="3">
    <location>
        <begin position="72"/>
        <end position="121"/>
    </location>
</feature>
<reference evidence="4" key="1">
    <citation type="submission" date="2022-03" db="EMBL/GenBank/DDBJ databases">
        <authorList>
            <person name="Lindestad O."/>
        </authorList>
    </citation>
    <scope>NUCLEOTIDE SEQUENCE</scope>
</reference>
<dbReference type="EMBL" id="CAKXAJ010025186">
    <property type="protein sequence ID" value="CAH2236148.1"/>
    <property type="molecule type" value="Genomic_DNA"/>
</dbReference>
<accession>A0A8S4RGI5</accession>
<proteinExistence type="predicted"/>
<protein>
    <submittedName>
        <fullName evidence="4">Jg17662 protein</fullName>
    </submittedName>
</protein>
<gene>
    <name evidence="4" type="primary">jg17662</name>
    <name evidence="4" type="ORF">PAEG_LOCUS13629</name>
</gene>
<keyword evidence="5" id="KW-1185">Reference proteome</keyword>
<evidence type="ECO:0000256" key="1">
    <source>
        <dbReference type="ARBA" id="ARBA00023157"/>
    </source>
</evidence>
<keyword evidence="2" id="KW-1133">Transmembrane helix</keyword>
<keyword evidence="1" id="KW-1015">Disulfide bond</keyword>
<dbReference type="InterPro" id="IPR001542">
    <property type="entry name" value="Defensin_invertebrate/fungal"/>
</dbReference>
<name>A0A8S4RGI5_9NEOP</name>
<dbReference type="PROSITE" id="PS51378">
    <property type="entry name" value="INVERT_DEFENSINS"/>
    <property type="match status" value="1"/>
</dbReference>
<evidence type="ECO:0000313" key="4">
    <source>
        <dbReference type="EMBL" id="CAH2236148.1"/>
    </source>
</evidence>